<evidence type="ECO:0000256" key="11">
    <source>
        <dbReference type="ARBA" id="ARBA00047872"/>
    </source>
</evidence>
<gene>
    <name evidence="15" type="ORF">LMS43_15415</name>
</gene>
<reference evidence="15" key="1">
    <citation type="submission" date="2021-11" db="EMBL/GenBank/DDBJ databases">
        <title>Draft genome sequence of Alcaligenes endophyticus type strain CCUG 75668T.</title>
        <authorList>
            <person name="Salva-Serra F."/>
            <person name="Duran R.E."/>
            <person name="Seeger M."/>
            <person name="Moore E.R.B."/>
            <person name="Jaen-Luchoro D."/>
        </authorList>
    </citation>
    <scope>NUCLEOTIDE SEQUENCE</scope>
    <source>
        <strain evidence="15">CCUG 75668</strain>
    </source>
</reference>
<dbReference type="PIRSF" id="PIRSF000726">
    <property type="entry name" value="Asp_kin"/>
    <property type="match status" value="1"/>
</dbReference>
<comment type="caution">
    <text evidence="15">The sequence shown here is derived from an EMBL/GenBank/DDBJ whole genome shotgun (WGS) entry which is preliminary data.</text>
</comment>
<dbReference type="InterPro" id="IPR054352">
    <property type="entry name" value="ACT_Aspartokinase"/>
</dbReference>
<name>A0ABT8ENE0_9BURK</name>
<comment type="pathway">
    <text evidence="3 13">Amino-acid biosynthesis; L-threonine biosynthesis; L-threonine from L-aspartate: step 1/5.</text>
</comment>
<dbReference type="PANTHER" id="PTHR21499">
    <property type="entry name" value="ASPARTATE KINASE"/>
    <property type="match status" value="1"/>
</dbReference>
<comment type="pathway">
    <text evidence="2 13">Amino-acid biosynthesis; L-methionine biosynthesis via de novo pathway; L-homoserine from L-aspartate: step 1/3.</text>
</comment>
<dbReference type="PANTHER" id="PTHR21499:SF3">
    <property type="entry name" value="ASPARTOKINASE"/>
    <property type="match status" value="1"/>
</dbReference>
<dbReference type="NCBIfam" id="NF005155">
    <property type="entry name" value="PRK06635.1-4"/>
    <property type="match status" value="1"/>
</dbReference>
<dbReference type="InterPro" id="IPR002912">
    <property type="entry name" value="ACT_dom"/>
</dbReference>
<evidence type="ECO:0000256" key="9">
    <source>
        <dbReference type="ARBA" id="ARBA00022840"/>
    </source>
</evidence>
<dbReference type="Pfam" id="PF22468">
    <property type="entry name" value="ACT_9"/>
    <property type="match status" value="1"/>
</dbReference>
<dbReference type="EMBL" id="JAJHNU010000005">
    <property type="protein sequence ID" value="MDN4122680.1"/>
    <property type="molecule type" value="Genomic_DNA"/>
</dbReference>
<keyword evidence="6 12" id="KW-0808">Transferase</keyword>
<dbReference type="CDD" id="cd04923">
    <property type="entry name" value="ACT_AK-LysC-DapG-like_2"/>
    <property type="match status" value="1"/>
</dbReference>
<keyword evidence="5 13" id="KW-0028">Amino-acid biosynthesis</keyword>
<dbReference type="SUPFAM" id="SSF53633">
    <property type="entry name" value="Carbamate kinase-like"/>
    <property type="match status" value="1"/>
</dbReference>
<dbReference type="InterPro" id="IPR041740">
    <property type="entry name" value="AKii-LysC-BS"/>
</dbReference>
<dbReference type="Pfam" id="PF00696">
    <property type="entry name" value="AA_kinase"/>
    <property type="match status" value="1"/>
</dbReference>
<dbReference type="NCBIfam" id="NF005154">
    <property type="entry name" value="PRK06635.1-2"/>
    <property type="match status" value="1"/>
</dbReference>
<accession>A0ABT8ENE0</accession>
<dbReference type="RefSeq" id="WP_266123796.1">
    <property type="nucleotide sequence ID" value="NZ_JAJHNU010000005.1"/>
</dbReference>
<dbReference type="PROSITE" id="PS00324">
    <property type="entry name" value="ASPARTOKINASE"/>
    <property type="match status" value="1"/>
</dbReference>
<sequence>MSLIVQKYGGTSMGSVERIQNVARRVAKWHAAGHQVIVVPSAMSGETNRLLGLAKELSAQPDPREQDMLAATGEQASSALLAMALIAQGVPARSYAGWQVPVRTDNSYTRARIRAIEGTRIREDLDAGRVVIVTGFQGVDEDGNITTLGRGGSDTSAVAVAAALQASECLIFTDVDGVYTTDPRVVPAARRMKVVSFEEMLEMASLGSKVLQIRSVEFAGKYQVPVRVLSSLTDPLIPLEEEMASGTLITFEEDQKMEAAVVSGIAFSRDEAKFTLRAVPDTPGVAYSILGPIAAANIDVDMILQNVSVQGMTDFSFTVNRNDALRTHDLLSTQVGPAVGAGEIVYDDTVCKVSIVGIGMRSHAGVASAMFRTLSQEGINIQMISTSEIKTSVIIDDKYMELAVRALHKTFELDQEK</sequence>
<dbReference type="Proteomes" id="UP001168613">
    <property type="component" value="Unassembled WGS sequence"/>
</dbReference>
<organism evidence="15 16">
    <name type="scientific">Alcaligenes endophyticus</name>
    <dbReference type="NCBI Taxonomy" id="1929088"/>
    <lineage>
        <taxon>Bacteria</taxon>
        <taxon>Pseudomonadati</taxon>
        <taxon>Pseudomonadota</taxon>
        <taxon>Betaproteobacteria</taxon>
        <taxon>Burkholderiales</taxon>
        <taxon>Alcaligenaceae</taxon>
        <taxon>Alcaligenes</taxon>
    </lineage>
</organism>
<keyword evidence="16" id="KW-1185">Reference proteome</keyword>
<evidence type="ECO:0000256" key="7">
    <source>
        <dbReference type="ARBA" id="ARBA00022741"/>
    </source>
</evidence>
<keyword evidence="7" id="KW-0547">Nucleotide-binding</keyword>
<evidence type="ECO:0000313" key="16">
    <source>
        <dbReference type="Proteomes" id="UP001168613"/>
    </source>
</evidence>
<comment type="catalytic activity">
    <reaction evidence="11 12">
        <text>L-aspartate + ATP = 4-phospho-L-aspartate + ADP</text>
        <dbReference type="Rhea" id="RHEA:23776"/>
        <dbReference type="ChEBI" id="CHEBI:29991"/>
        <dbReference type="ChEBI" id="CHEBI:30616"/>
        <dbReference type="ChEBI" id="CHEBI:57535"/>
        <dbReference type="ChEBI" id="CHEBI:456216"/>
        <dbReference type="EC" id="2.7.2.4"/>
    </reaction>
</comment>
<evidence type="ECO:0000256" key="8">
    <source>
        <dbReference type="ARBA" id="ARBA00022777"/>
    </source>
</evidence>
<evidence type="ECO:0000259" key="14">
    <source>
        <dbReference type="PROSITE" id="PS51671"/>
    </source>
</evidence>
<evidence type="ECO:0000256" key="6">
    <source>
        <dbReference type="ARBA" id="ARBA00022679"/>
    </source>
</evidence>
<dbReference type="Gene3D" id="3.40.1160.10">
    <property type="entry name" value="Acetylglutamate kinase-like"/>
    <property type="match status" value="1"/>
</dbReference>
<evidence type="ECO:0000256" key="5">
    <source>
        <dbReference type="ARBA" id="ARBA00022605"/>
    </source>
</evidence>
<comment type="similarity">
    <text evidence="4 12">Belongs to the aspartokinase family.</text>
</comment>
<feature type="domain" description="ACT" evidence="14">
    <location>
        <begin position="355"/>
        <end position="417"/>
    </location>
</feature>
<evidence type="ECO:0000256" key="1">
    <source>
        <dbReference type="ARBA" id="ARBA00004766"/>
    </source>
</evidence>
<evidence type="ECO:0000256" key="13">
    <source>
        <dbReference type="RuleBase" id="RU004249"/>
    </source>
</evidence>
<dbReference type="CDD" id="cd04913">
    <property type="entry name" value="ACT_AKii-LysC-BS-like_1"/>
    <property type="match status" value="1"/>
</dbReference>
<dbReference type="CDD" id="cd04261">
    <property type="entry name" value="AAK_AKii-LysC-BS"/>
    <property type="match status" value="1"/>
</dbReference>
<dbReference type="GO" id="GO:0004072">
    <property type="term" value="F:aspartate kinase activity"/>
    <property type="evidence" value="ECO:0007669"/>
    <property type="project" value="UniProtKB-EC"/>
</dbReference>
<dbReference type="InterPro" id="IPR005260">
    <property type="entry name" value="Asp_kin_monofn"/>
</dbReference>
<dbReference type="NCBIfam" id="TIGR00656">
    <property type="entry name" value="asp_kin_monofn"/>
    <property type="match status" value="1"/>
</dbReference>
<keyword evidence="10" id="KW-0457">Lysine biosynthesis</keyword>
<evidence type="ECO:0000256" key="10">
    <source>
        <dbReference type="ARBA" id="ARBA00023154"/>
    </source>
</evidence>
<dbReference type="InterPro" id="IPR001048">
    <property type="entry name" value="Asp/Glu/Uridylate_kinase"/>
</dbReference>
<evidence type="ECO:0000313" key="15">
    <source>
        <dbReference type="EMBL" id="MDN4122680.1"/>
    </source>
</evidence>
<dbReference type="InterPro" id="IPR001341">
    <property type="entry name" value="Asp_kinase"/>
</dbReference>
<comment type="pathway">
    <text evidence="1 13">Amino-acid biosynthesis; L-lysine biosynthesis via DAP pathway; (S)-tetrahydrodipicolinate from L-aspartate: step 1/4.</text>
</comment>
<dbReference type="PROSITE" id="PS51671">
    <property type="entry name" value="ACT"/>
    <property type="match status" value="2"/>
</dbReference>
<proteinExistence type="inferred from homology"/>
<evidence type="ECO:0000256" key="12">
    <source>
        <dbReference type="RuleBase" id="RU003448"/>
    </source>
</evidence>
<evidence type="ECO:0000256" key="2">
    <source>
        <dbReference type="ARBA" id="ARBA00004986"/>
    </source>
</evidence>
<keyword evidence="8 12" id="KW-0418">Kinase</keyword>
<feature type="domain" description="ACT" evidence="14">
    <location>
        <begin position="274"/>
        <end position="353"/>
    </location>
</feature>
<dbReference type="SUPFAM" id="SSF55021">
    <property type="entry name" value="ACT-like"/>
    <property type="match status" value="2"/>
</dbReference>
<dbReference type="InterPro" id="IPR045865">
    <property type="entry name" value="ACT-like_dom_sf"/>
</dbReference>
<dbReference type="InterPro" id="IPR018042">
    <property type="entry name" value="Aspartate_kinase_CS"/>
</dbReference>
<dbReference type="Gene3D" id="3.30.2130.10">
    <property type="entry name" value="VC0802-like"/>
    <property type="match status" value="1"/>
</dbReference>
<dbReference type="InterPro" id="IPR036393">
    <property type="entry name" value="AceGlu_kinase-like_sf"/>
</dbReference>
<protein>
    <recommendedName>
        <fullName evidence="12">Aspartokinase</fullName>
        <ecNumber evidence="12">2.7.2.4</ecNumber>
    </recommendedName>
</protein>
<dbReference type="NCBIfam" id="TIGR00657">
    <property type="entry name" value="asp_kinases"/>
    <property type="match status" value="1"/>
</dbReference>
<evidence type="ECO:0000256" key="4">
    <source>
        <dbReference type="ARBA" id="ARBA00010122"/>
    </source>
</evidence>
<evidence type="ECO:0000256" key="3">
    <source>
        <dbReference type="ARBA" id="ARBA00005139"/>
    </source>
</evidence>
<dbReference type="EC" id="2.7.2.4" evidence="12"/>
<keyword evidence="9" id="KW-0067">ATP-binding</keyword>